<comment type="caution">
    <text evidence="1">The sequence shown here is derived from an EMBL/GenBank/DDBJ whole genome shotgun (WGS) entry which is preliminary data.</text>
</comment>
<evidence type="ECO:0000313" key="1">
    <source>
        <dbReference type="EMBL" id="MDT7846559.1"/>
    </source>
</evidence>
<dbReference type="RefSeq" id="WP_314206856.1">
    <property type="nucleotide sequence ID" value="NZ_JAVTLL010000036.1"/>
</dbReference>
<accession>A0ABU3M6M5</accession>
<proteinExistence type="predicted"/>
<keyword evidence="2" id="KW-1185">Reference proteome</keyword>
<sequence>MNHSEKVDQDAVLRARTILLESDRPSVARQVEAYRVLSAVSPLTYVPKLADALVSYGYEWEVRDLPEVRLARHTEAAAVARRIDEGDPRRATLLVRALDACQHGLYALGRRAEGLAVCEEMAAAGRWGFEHGQVRSPAYGHWRLAEVLAEEGRYEEAAEVCEKSVDAERPLTAGDNSFWAVVRWVAALDAAGQQGAALDAFAELVDVTRAEVAADSASLAMLVCQLVHQAGMLDGADRRAEAAVARQEALTLLADLDRTGERRSWSDMSSWWVVLFALSGRSAEPVPTAQRPGPAFGAPCLQWSPDIRDAYLDGLGPLEEQVTALREDPSSPLPELIVQHRRLAVRTAVYRDRLNHRLLEPLRPVFAEGVALARRLADPGTLRGALTDQAMFLLAARQYGEAYDGFREACDLLDP</sequence>
<reference evidence="2" key="1">
    <citation type="submission" date="2023-07" db="EMBL/GenBank/DDBJ databases">
        <title>Draft genome sequence of the endophytic actinobacterium Streptomyces justiciae WPN32, a potential antibiotic producer.</title>
        <authorList>
            <person name="Yasawong M."/>
            <person name="Pana W."/>
            <person name="Ganta P."/>
            <person name="Santapan N."/>
            <person name="Songngamsuk T."/>
            <person name="Phatcharaharikarn M."/>
            <person name="Kerdtoob S."/>
            <person name="Nantapong N."/>
        </authorList>
    </citation>
    <scope>NUCLEOTIDE SEQUENCE [LARGE SCALE GENOMIC DNA]</scope>
    <source>
        <strain evidence="2">WPN32</strain>
    </source>
</reference>
<organism evidence="1 2">
    <name type="scientific">Streptomyces justiciae</name>
    <dbReference type="NCBI Taxonomy" id="2780140"/>
    <lineage>
        <taxon>Bacteria</taxon>
        <taxon>Bacillati</taxon>
        <taxon>Actinomycetota</taxon>
        <taxon>Actinomycetes</taxon>
        <taxon>Kitasatosporales</taxon>
        <taxon>Streptomycetaceae</taxon>
        <taxon>Streptomyces</taxon>
    </lineage>
</organism>
<dbReference type="Proteomes" id="UP001257948">
    <property type="component" value="Unassembled WGS sequence"/>
</dbReference>
<dbReference type="Gene3D" id="1.25.40.10">
    <property type="entry name" value="Tetratricopeptide repeat domain"/>
    <property type="match status" value="1"/>
</dbReference>
<gene>
    <name evidence="1" type="ORF">RQC66_38170</name>
</gene>
<dbReference type="EMBL" id="JAVTLL010000036">
    <property type="protein sequence ID" value="MDT7846559.1"/>
    <property type="molecule type" value="Genomic_DNA"/>
</dbReference>
<name>A0ABU3M6M5_9ACTN</name>
<evidence type="ECO:0000313" key="2">
    <source>
        <dbReference type="Proteomes" id="UP001257948"/>
    </source>
</evidence>
<protein>
    <recommendedName>
        <fullName evidence="3">Tetratricopeptide repeat protein</fullName>
    </recommendedName>
</protein>
<evidence type="ECO:0008006" key="3">
    <source>
        <dbReference type="Google" id="ProtNLM"/>
    </source>
</evidence>
<dbReference type="InterPro" id="IPR011990">
    <property type="entry name" value="TPR-like_helical_dom_sf"/>
</dbReference>